<feature type="domain" description="Ig-like" evidence="1">
    <location>
        <begin position="146"/>
        <end position="223"/>
    </location>
</feature>
<dbReference type="CDD" id="cd00096">
    <property type="entry name" value="Ig"/>
    <property type="match status" value="1"/>
</dbReference>
<dbReference type="Gene3D" id="2.60.40.10">
    <property type="entry name" value="Immunoglobulins"/>
    <property type="match status" value="2"/>
</dbReference>
<name>A0A8C6ZQM4_NOTPE</name>
<protein>
    <recommendedName>
        <fullName evidence="1">Ig-like domain-containing protein</fullName>
    </recommendedName>
</protein>
<reference evidence="2" key="2">
    <citation type="submission" date="2025-09" db="UniProtKB">
        <authorList>
            <consortium name="Ensembl"/>
        </authorList>
    </citation>
    <scope>IDENTIFICATION</scope>
</reference>
<evidence type="ECO:0000313" key="3">
    <source>
        <dbReference type="Proteomes" id="UP000694420"/>
    </source>
</evidence>
<dbReference type="Pfam" id="PF07679">
    <property type="entry name" value="I-set"/>
    <property type="match status" value="2"/>
</dbReference>
<keyword evidence="3" id="KW-1185">Reference proteome</keyword>
<dbReference type="PROSITE" id="PS50835">
    <property type="entry name" value="IG_LIKE"/>
    <property type="match status" value="2"/>
</dbReference>
<dbReference type="InterPro" id="IPR003598">
    <property type="entry name" value="Ig_sub2"/>
</dbReference>
<dbReference type="InterPro" id="IPR007110">
    <property type="entry name" value="Ig-like_dom"/>
</dbReference>
<evidence type="ECO:0000259" key="1">
    <source>
        <dbReference type="PROSITE" id="PS50835"/>
    </source>
</evidence>
<dbReference type="Ensembl" id="ENSNPET00000019821.1">
    <property type="protein sequence ID" value="ENSNPEP00000019322.1"/>
    <property type="gene ID" value="ENSNPEG00000014406.1"/>
</dbReference>
<dbReference type="SMART" id="SM00409">
    <property type="entry name" value="IG"/>
    <property type="match status" value="2"/>
</dbReference>
<proteinExistence type="predicted"/>
<feature type="domain" description="Ig-like" evidence="1">
    <location>
        <begin position="34"/>
        <end position="125"/>
    </location>
</feature>
<dbReference type="SMART" id="SM00408">
    <property type="entry name" value="IGc2"/>
    <property type="match status" value="2"/>
</dbReference>
<evidence type="ECO:0000313" key="2">
    <source>
        <dbReference type="Ensembl" id="ENSNPEP00000019322.1"/>
    </source>
</evidence>
<dbReference type="Proteomes" id="UP000694420">
    <property type="component" value="Unplaced"/>
</dbReference>
<dbReference type="InterPro" id="IPR013783">
    <property type="entry name" value="Ig-like_fold"/>
</dbReference>
<dbReference type="InterPro" id="IPR003599">
    <property type="entry name" value="Ig_sub"/>
</dbReference>
<dbReference type="InterPro" id="IPR013098">
    <property type="entry name" value="Ig_I-set"/>
</dbReference>
<sequence>FFSWVCTSLRESMFLQALFPFLFLFSLSLLLEPPSFVKKIDPSYLLTPGDSARLQCKVKGSPEIQVTWFKNNKEIRESNTHSMSFVNFVAVLDISEMKVDDSGSYSCEAVNEVGSDSCTTEVVVKGVFFLTFPVKFLGKVFLFLCVEKGKPLILECTFMGTPPISVTWKKNGVKITHSEKCSITTTETSAILEIPSSKLEDQGQYSCHIENDSGQDNCHGAITILGVNKGLPGKLIEINLLLGRSSSVGI</sequence>
<reference evidence="2" key="1">
    <citation type="submission" date="2025-08" db="UniProtKB">
        <authorList>
            <consortium name="Ensembl"/>
        </authorList>
    </citation>
    <scope>IDENTIFICATION</scope>
</reference>
<accession>A0A8C6ZQM4</accession>
<dbReference type="FunFam" id="2.60.40.10:FF:000022">
    <property type="entry name" value="Cardiac titin"/>
    <property type="match status" value="2"/>
</dbReference>
<dbReference type="SUPFAM" id="SSF48726">
    <property type="entry name" value="Immunoglobulin"/>
    <property type="match status" value="2"/>
</dbReference>
<dbReference type="AlphaFoldDB" id="A0A8C6ZQM4"/>
<organism evidence="2 3">
    <name type="scientific">Nothoprocta perdicaria</name>
    <name type="common">Chilean tinamou</name>
    <name type="synonym">Crypturus perdicarius</name>
    <dbReference type="NCBI Taxonomy" id="30464"/>
    <lineage>
        <taxon>Eukaryota</taxon>
        <taxon>Metazoa</taxon>
        <taxon>Chordata</taxon>
        <taxon>Craniata</taxon>
        <taxon>Vertebrata</taxon>
        <taxon>Euteleostomi</taxon>
        <taxon>Archelosauria</taxon>
        <taxon>Archosauria</taxon>
        <taxon>Dinosauria</taxon>
        <taxon>Saurischia</taxon>
        <taxon>Theropoda</taxon>
        <taxon>Coelurosauria</taxon>
        <taxon>Aves</taxon>
        <taxon>Palaeognathae</taxon>
        <taxon>Tinamiformes</taxon>
        <taxon>Tinamidae</taxon>
        <taxon>Nothoprocta</taxon>
    </lineage>
</organism>
<dbReference type="PANTHER" id="PTHR47633">
    <property type="entry name" value="IMMUNOGLOBULIN"/>
    <property type="match status" value="1"/>
</dbReference>
<dbReference type="InterPro" id="IPR036179">
    <property type="entry name" value="Ig-like_dom_sf"/>
</dbReference>